<gene>
    <name evidence="2" type="ORF">K1718_00240</name>
</gene>
<proteinExistence type="predicted"/>
<feature type="chain" id="PRO_5045583958" description="Porin" evidence="1">
    <location>
        <begin position="20"/>
        <end position="395"/>
    </location>
</feature>
<evidence type="ECO:0008006" key="4">
    <source>
        <dbReference type="Google" id="ProtNLM"/>
    </source>
</evidence>
<feature type="signal peptide" evidence="1">
    <location>
        <begin position="1"/>
        <end position="19"/>
    </location>
</feature>
<protein>
    <recommendedName>
        <fullName evidence="4">Porin</fullName>
    </recommendedName>
</protein>
<organism evidence="2 3">
    <name type="scientific">Roseibium porphyridii</name>
    <dbReference type="NCBI Taxonomy" id="2866279"/>
    <lineage>
        <taxon>Bacteria</taxon>
        <taxon>Pseudomonadati</taxon>
        <taxon>Pseudomonadota</taxon>
        <taxon>Alphaproteobacteria</taxon>
        <taxon>Hyphomicrobiales</taxon>
        <taxon>Stappiaceae</taxon>
        <taxon>Roseibium</taxon>
    </lineage>
</organism>
<dbReference type="SUPFAM" id="SSF56935">
    <property type="entry name" value="Porins"/>
    <property type="match status" value="1"/>
</dbReference>
<reference evidence="2 3" key="1">
    <citation type="submission" date="2023-03" db="EMBL/GenBank/DDBJ databases">
        <title>Roseibium porphyridii sp. nov. and Roseibium rhodosorbium sp. nov. isolated from marine algae, Porphyridium cruentum and Rhodosorus marinus, respectively.</title>
        <authorList>
            <person name="Lee M.W."/>
            <person name="Choi B.J."/>
            <person name="Lee J.K."/>
            <person name="Choi D.G."/>
            <person name="Baek J.H."/>
            <person name="Bayburt H."/>
            <person name="Kim J.M."/>
            <person name="Han D.M."/>
            <person name="Kim K.H."/>
            <person name="Jeon C.O."/>
        </authorList>
    </citation>
    <scope>NUCLEOTIDE SEQUENCE [LARGE SCALE GENOMIC DNA]</scope>
    <source>
        <strain evidence="2 3">KMA01</strain>
    </source>
</reference>
<dbReference type="EMBL" id="CP120863">
    <property type="protein sequence ID" value="WFE89825.1"/>
    <property type="molecule type" value="Genomic_DNA"/>
</dbReference>
<dbReference type="RefSeq" id="WP_265680148.1">
    <property type="nucleotide sequence ID" value="NZ_CP120863.1"/>
</dbReference>
<keyword evidence="3" id="KW-1185">Reference proteome</keyword>
<dbReference type="Proteomes" id="UP001209803">
    <property type="component" value="Chromosome"/>
</dbReference>
<accession>A0ABY8F9A6</accession>
<name>A0ABY8F9A6_9HYPH</name>
<sequence length="395" mass="43655">MRPPLILLAGAVFAVQANAGELEFSGYVGADATYFPETGFSAGQLAHFQGGLLARPELKWTTEERDTLLKFAAFGRLDSADTDRSHFDIREAFVFHDFGELETLAGINKVFWGVTESRQLVDIINQRDALEYNDRDARLGQPMVQLTTRQDWGELSFFAMTGFRKVQFPGDNGRFLLPLPIDEGAAVFEDSAEEWAPDFAARYSNTFGNLDVGVSAFHGTSREPRLVLDGAGTAYIPYYDRITQGGLEVQYTWDALLLKFEGIVREGQGDTFGALVTGAEYTLSQIAGTDGDLGLIGEYLYDGRTVFHPFTPYDNDVFLGLRYAANDERDTSALLGSAIDLDDGSMAIRAEFETRIAEGFTLDADAQFFVPHGSNSDLKPLENDGFISVTIKRHF</sequence>
<evidence type="ECO:0000313" key="2">
    <source>
        <dbReference type="EMBL" id="WFE89825.1"/>
    </source>
</evidence>
<evidence type="ECO:0000313" key="3">
    <source>
        <dbReference type="Proteomes" id="UP001209803"/>
    </source>
</evidence>
<evidence type="ECO:0000256" key="1">
    <source>
        <dbReference type="SAM" id="SignalP"/>
    </source>
</evidence>
<keyword evidence="1" id="KW-0732">Signal</keyword>